<protein>
    <submittedName>
        <fullName evidence="1">Uncharacterized protein</fullName>
    </submittedName>
</protein>
<evidence type="ECO:0000313" key="1">
    <source>
        <dbReference type="EMBL" id="PTB61692.1"/>
    </source>
</evidence>
<dbReference type="GeneID" id="36600054"/>
<name>A0A2T4AX89_9HYPO</name>
<dbReference type="RefSeq" id="XP_024745012.1">
    <property type="nucleotide sequence ID" value="XM_024891936.1"/>
</dbReference>
<dbReference type="EMBL" id="KZ680232">
    <property type="protein sequence ID" value="PTB61692.1"/>
    <property type="molecule type" value="Genomic_DNA"/>
</dbReference>
<dbReference type="Proteomes" id="UP000241546">
    <property type="component" value="Unassembled WGS sequence"/>
</dbReference>
<evidence type="ECO:0000313" key="2">
    <source>
        <dbReference type="Proteomes" id="UP000241546"/>
    </source>
</evidence>
<accession>A0A2T4AX89</accession>
<dbReference type="AlphaFoldDB" id="A0A2T4AX89"/>
<dbReference type="OrthoDB" id="5102280at2759"/>
<reference evidence="2" key="1">
    <citation type="submission" date="2016-07" db="EMBL/GenBank/DDBJ databases">
        <title>Multiple horizontal gene transfer events from other fungi enriched the ability of initially mycotrophic Trichoderma (Ascomycota) to feed on dead plant biomass.</title>
        <authorList>
            <consortium name="DOE Joint Genome Institute"/>
            <person name="Atanasova L."/>
            <person name="Chenthamara K."/>
            <person name="Zhang J."/>
            <person name="Grujic M."/>
            <person name="Henrissat B."/>
            <person name="Kuo A."/>
            <person name="Aerts A."/>
            <person name="Salamov A."/>
            <person name="Lipzen A."/>
            <person name="Labutti K."/>
            <person name="Barry K."/>
            <person name="Miao Y."/>
            <person name="Rahimi M.J."/>
            <person name="Shen Q."/>
            <person name="Grigoriev I.V."/>
            <person name="Kubicek C.P."/>
            <person name="Druzhinina I.S."/>
        </authorList>
    </citation>
    <scope>NUCLEOTIDE SEQUENCE [LARGE SCALE GENOMIC DNA]</scope>
    <source>
        <strain evidence="2">TUCIM 6016</strain>
    </source>
</reference>
<keyword evidence="2" id="KW-1185">Reference proteome</keyword>
<organism evidence="1 2">
    <name type="scientific">Trichoderma citrinoviride</name>
    <dbReference type="NCBI Taxonomy" id="58853"/>
    <lineage>
        <taxon>Eukaryota</taxon>
        <taxon>Fungi</taxon>
        <taxon>Dikarya</taxon>
        <taxon>Ascomycota</taxon>
        <taxon>Pezizomycotina</taxon>
        <taxon>Sordariomycetes</taxon>
        <taxon>Hypocreomycetidae</taxon>
        <taxon>Hypocreales</taxon>
        <taxon>Hypocreaceae</taxon>
        <taxon>Trichoderma</taxon>
    </lineage>
</organism>
<gene>
    <name evidence="1" type="ORF">BBK36DRAFT_1131195</name>
</gene>
<proteinExistence type="predicted"/>
<sequence>MTTGFYHLLRRAAADPASLVRTCPDGMPRIVRKILGKRDLSEKDLLALPIVPSPCNRRLVYVDVATRLRQEQVREVTRNFRGRPKPYKAATPSDLEDALGIKLFVGLSLNRLGGHTRIRQHEGIANGHLKKVINMHYDEVLKPDVICNFRMISVYQNPYADHSYDGQDPSRWVAPFVEGLIMVYLGLYTEKNRSSSKPHFSPQCSYP</sequence>